<gene>
    <name evidence="1" type="ORF">BECKUNK1418G_GA0071005_101310</name>
    <name evidence="2" type="ORF">BECKUNK1418H_GA0071006_101410</name>
</gene>
<protein>
    <submittedName>
        <fullName evidence="1">Uncharacterized protein</fullName>
    </submittedName>
</protein>
<proteinExistence type="predicted"/>
<dbReference type="AlphaFoldDB" id="A0A451A3Z5"/>
<name>A0A451A3Z5_9GAMM</name>
<evidence type="ECO:0000313" key="2">
    <source>
        <dbReference type="EMBL" id="VFK69454.1"/>
    </source>
</evidence>
<evidence type="ECO:0000313" key="1">
    <source>
        <dbReference type="EMBL" id="VFK60754.1"/>
    </source>
</evidence>
<accession>A0A451A3Z5</accession>
<reference evidence="1" key="1">
    <citation type="submission" date="2019-02" db="EMBL/GenBank/DDBJ databases">
        <authorList>
            <person name="Gruber-Vodicka R. H."/>
            <person name="Seah K. B. B."/>
        </authorList>
    </citation>
    <scope>NUCLEOTIDE SEQUENCE</scope>
    <source>
        <strain evidence="2">BECK_BY19</strain>
        <strain evidence="1">BECK_BY8</strain>
    </source>
</reference>
<sequence>MKNTAFDHEKFCEEIEQRLGELHNPRFFAAFAAWPWRPCSCWRTG</sequence>
<dbReference type="EMBL" id="CAADGD010000014">
    <property type="protein sequence ID" value="VFK69454.1"/>
    <property type="molecule type" value="Genomic_DNA"/>
</dbReference>
<dbReference type="EMBL" id="CAADFZ010000013">
    <property type="protein sequence ID" value="VFK60754.1"/>
    <property type="molecule type" value="Genomic_DNA"/>
</dbReference>
<organism evidence="1">
    <name type="scientific">Candidatus Kentrum sp. UNK</name>
    <dbReference type="NCBI Taxonomy" id="2126344"/>
    <lineage>
        <taxon>Bacteria</taxon>
        <taxon>Pseudomonadati</taxon>
        <taxon>Pseudomonadota</taxon>
        <taxon>Gammaproteobacteria</taxon>
        <taxon>Candidatus Kentrum</taxon>
    </lineage>
</organism>